<dbReference type="PANTHER" id="PTHR43047:SF72">
    <property type="entry name" value="OSMOSENSING HISTIDINE PROTEIN KINASE SLN1"/>
    <property type="match status" value="1"/>
</dbReference>
<dbReference type="InterPro" id="IPR013656">
    <property type="entry name" value="PAS_4"/>
</dbReference>
<keyword evidence="3 6" id="KW-0597">Phosphoprotein</keyword>
<keyword evidence="7" id="KW-0812">Transmembrane</keyword>
<dbReference type="CDD" id="cd17546">
    <property type="entry name" value="REC_hyHK_CKI1_RcsC-like"/>
    <property type="match status" value="1"/>
</dbReference>
<dbReference type="SUPFAM" id="SSF55874">
    <property type="entry name" value="ATPase domain of HSP90 chaperone/DNA topoisomerase II/histidine kinase"/>
    <property type="match status" value="1"/>
</dbReference>
<dbReference type="Pfam" id="PF00512">
    <property type="entry name" value="HisKA"/>
    <property type="match status" value="1"/>
</dbReference>
<evidence type="ECO:0000259" key="10">
    <source>
        <dbReference type="PROSITE" id="PS50112"/>
    </source>
</evidence>
<dbReference type="PRINTS" id="PR00344">
    <property type="entry name" value="BCTRLSENSOR"/>
</dbReference>
<keyword evidence="5" id="KW-0418">Kinase</keyword>
<protein>
    <recommendedName>
        <fullName evidence="2">histidine kinase</fullName>
        <ecNumber evidence="2">2.7.13.3</ecNumber>
    </recommendedName>
</protein>
<dbReference type="EMBL" id="JBHLWI010000006">
    <property type="protein sequence ID" value="MFC0261669.1"/>
    <property type="molecule type" value="Genomic_DNA"/>
</dbReference>
<dbReference type="InterPro" id="IPR001789">
    <property type="entry name" value="Sig_transdc_resp-reg_receiver"/>
</dbReference>
<dbReference type="RefSeq" id="WP_382386114.1">
    <property type="nucleotide sequence ID" value="NZ_JBHLWI010000006.1"/>
</dbReference>
<dbReference type="SMART" id="SM00388">
    <property type="entry name" value="HisKA"/>
    <property type="match status" value="1"/>
</dbReference>
<accession>A0ABV6FPW1</accession>
<keyword evidence="13" id="KW-1185">Reference proteome</keyword>
<organism evidence="12 13">
    <name type="scientific">Fontibacter flavus</name>
    <dbReference type="NCBI Taxonomy" id="654838"/>
    <lineage>
        <taxon>Bacteria</taxon>
        <taxon>Pseudomonadati</taxon>
        <taxon>Bacteroidota</taxon>
        <taxon>Cytophagia</taxon>
        <taxon>Cytophagales</taxon>
        <taxon>Cyclobacteriaceae</taxon>
        <taxon>Fontibacter</taxon>
    </lineage>
</organism>
<keyword evidence="7" id="KW-0472">Membrane</keyword>
<dbReference type="CDD" id="cd00130">
    <property type="entry name" value="PAS"/>
    <property type="match status" value="1"/>
</dbReference>
<reference evidence="12 13" key="1">
    <citation type="submission" date="2024-09" db="EMBL/GenBank/DDBJ databases">
        <authorList>
            <person name="Sun Q."/>
            <person name="Mori K."/>
        </authorList>
    </citation>
    <scope>NUCLEOTIDE SEQUENCE [LARGE SCALE GENOMIC DNA]</scope>
    <source>
        <strain evidence="12 13">CCM 7650</strain>
    </source>
</reference>
<dbReference type="InterPro" id="IPR036890">
    <property type="entry name" value="HATPase_C_sf"/>
</dbReference>
<dbReference type="PROSITE" id="PS50113">
    <property type="entry name" value="PAC"/>
    <property type="match status" value="1"/>
</dbReference>
<dbReference type="SMART" id="SM00387">
    <property type="entry name" value="HATPase_c"/>
    <property type="match status" value="1"/>
</dbReference>
<dbReference type="InterPro" id="IPR036097">
    <property type="entry name" value="HisK_dim/P_sf"/>
</dbReference>
<evidence type="ECO:0000313" key="13">
    <source>
        <dbReference type="Proteomes" id="UP001589797"/>
    </source>
</evidence>
<gene>
    <name evidence="12" type="ORF">ACFFIP_03175</name>
</gene>
<dbReference type="InterPro" id="IPR003661">
    <property type="entry name" value="HisK_dim/P_dom"/>
</dbReference>
<dbReference type="Pfam" id="PF02518">
    <property type="entry name" value="HATPase_c"/>
    <property type="match status" value="1"/>
</dbReference>
<feature type="transmembrane region" description="Helical" evidence="7">
    <location>
        <begin position="278"/>
        <end position="300"/>
    </location>
</feature>
<evidence type="ECO:0000259" key="11">
    <source>
        <dbReference type="PROSITE" id="PS50113"/>
    </source>
</evidence>
<feature type="domain" description="PAC" evidence="11">
    <location>
        <begin position="396"/>
        <end position="448"/>
    </location>
</feature>
<dbReference type="Pfam" id="PF08448">
    <property type="entry name" value="PAS_4"/>
    <property type="match status" value="1"/>
</dbReference>
<comment type="caution">
    <text evidence="12">The sequence shown here is derived from an EMBL/GenBank/DDBJ whole genome shotgun (WGS) entry which is preliminary data.</text>
</comment>
<dbReference type="EC" id="2.7.13.3" evidence="2"/>
<dbReference type="NCBIfam" id="TIGR00229">
    <property type="entry name" value="sensory_box"/>
    <property type="match status" value="1"/>
</dbReference>
<dbReference type="CDD" id="cd16922">
    <property type="entry name" value="HATPase_EvgS-ArcB-TorS-like"/>
    <property type="match status" value="1"/>
</dbReference>
<evidence type="ECO:0000259" key="9">
    <source>
        <dbReference type="PROSITE" id="PS50110"/>
    </source>
</evidence>
<feature type="domain" description="PAS" evidence="10">
    <location>
        <begin position="330"/>
        <end position="392"/>
    </location>
</feature>
<dbReference type="Gene3D" id="1.10.287.130">
    <property type="match status" value="1"/>
</dbReference>
<evidence type="ECO:0000256" key="7">
    <source>
        <dbReference type="SAM" id="Phobius"/>
    </source>
</evidence>
<evidence type="ECO:0000256" key="1">
    <source>
        <dbReference type="ARBA" id="ARBA00000085"/>
    </source>
</evidence>
<dbReference type="SMART" id="SM00091">
    <property type="entry name" value="PAS"/>
    <property type="match status" value="2"/>
</dbReference>
<feature type="modified residue" description="4-aspartylphosphate" evidence="6">
    <location>
        <position position="889"/>
    </location>
</feature>
<dbReference type="InterPro" id="IPR004358">
    <property type="entry name" value="Sig_transdc_His_kin-like_C"/>
</dbReference>
<proteinExistence type="predicted"/>
<dbReference type="Pfam" id="PF00072">
    <property type="entry name" value="Response_reg"/>
    <property type="match status" value="1"/>
</dbReference>
<dbReference type="SUPFAM" id="SSF47384">
    <property type="entry name" value="Homodimeric domain of signal transducing histidine kinase"/>
    <property type="match status" value="1"/>
</dbReference>
<dbReference type="InterPro" id="IPR000700">
    <property type="entry name" value="PAS-assoc_C"/>
</dbReference>
<evidence type="ECO:0000256" key="4">
    <source>
        <dbReference type="ARBA" id="ARBA00022679"/>
    </source>
</evidence>
<keyword evidence="4" id="KW-0808">Transferase</keyword>
<comment type="catalytic activity">
    <reaction evidence="1">
        <text>ATP + protein L-histidine = ADP + protein N-phospho-L-histidine.</text>
        <dbReference type="EC" id="2.7.13.3"/>
    </reaction>
</comment>
<dbReference type="SMART" id="SM00448">
    <property type="entry name" value="REC"/>
    <property type="match status" value="1"/>
</dbReference>
<evidence type="ECO:0000313" key="12">
    <source>
        <dbReference type="EMBL" id="MFC0261669.1"/>
    </source>
</evidence>
<dbReference type="InterPro" id="IPR035965">
    <property type="entry name" value="PAS-like_dom_sf"/>
</dbReference>
<feature type="domain" description="Histidine kinase" evidence="8">
    <location>
        <begin position="586"/>
        <end position="808"/>
    </location>
</feature>
<dbReference type="CDD" id="cd00082">
    <property type="entry name" value="HisKA"/>
    <property type="match status" value="1"/>
</dbReference>
<dbReference type="Gene3D" id="3.40.50.2300">
    <property type="match status" value="1"/>
</dbReference>
<sequence length="966" mass="110771">MGKGKNFEKSKLKFGYRWLIIFGITVIILISSLAVYFFNALTDNQVESRKLVFDKQVELAGKDIQNTFSSMYDDMLFFVNNLEAWTYDSTTNEQLAFERRARRIFNNHRDLLDTVVVIFPNHIVSFHFDSRNNFSKQFHKSLDEFQFESEQDISLRNASRGVGILVKLNLNRFFNDQLSNFYLGPTSQKFIWINSHLQAVNLDKNEPIILLEEDLMKLLSDDIAAGLKGAGDGYFNWPEDTERNKVTAHYYPFHLSPLDQMFAVVFVQDISKVGIDVYGTYISFLLGLLLILAIVLVILYKSIRNIQITNFTLEKNAEEIRELFRRQTLLLQETKGFIYFQEANGKMTAVSEEVRDVLGFSQEYFIHNFRSLMKEDQTAELKKIIDQSIDIRKDSIANEFDMMKADGAWIRVKIFEKLLYDEKGRFTGNVGICTDVQDKYESEQELIKSENRLRAVLNSLPDLIFIYDNEGVFRDYYVQDRSLLLAPPDKTIGINFRDFLPEPLKTDLSNAFEKAKASGDIQQIEFELPLVVGKKIFEARVFKLDEEKVVSIARDITAQKLWSKGLQEAKEAAEQANRAKSEFLANMSHEIRTPMNGLLGIVELLERTKLDNKQQEYLRVIKDSGKSLISIINDILDYSKIESGMMDLNLSVFHFKKEMERIFKIFEGIVQKKNIHFSYAFGEFVPEFVQFDKEKVAQVLLNIIGNALKFTPIGGNVHISINVESIIEESIIVYFTVNDSGPGIPADKIESLTQPFVQLDGSNTREFEGTGLGLAISKKLIELMGGELEINSELGHGSEFSFSVFGTAIEKSEKLTGNGLYQEEDDDIEFDQLVRKSPLNILLVEDNDTNLTFMLMMMEQLGYKVEIARNGFEAIDLVQNKDFDLVLMDIQMPKMNGLDATRNIRLLEKGKHLKIVGLSANAYKEDVDEALKSGMNDYLSKPVSIREIAKVIMERFKELENKKEVN</sequence>
<evidence type="ECO:0000256" key="3">
    <source>
        <dbReference type="ARBA" id="ARBA00022553"/>
    </source>
</evidence>
<dbReference type="PROSITE" id="PS50109">
    <property type="entry name" value="HIS_KIN"/>
    <property type="match status" value="1"/>
</dbReference>
<dbReference type="SUPFAM" id="SSF55785">
    <property type="entry name" value="PYP-like sensor domain (PAS domain)"/>
    <property type="match status" value="2"/>
</dbReference>
<dbReference type="PROSITE" id="PS50110">
    <property type="entry name" value="RESPONSE_REGULATORY"/>
    <property type="match status" value="1"/>
</dbReference>
<dbReference type="Proteomes" id="UP001589797">
    <property type="component" value="Unassembled WGS sequence"/>
</dbReference>
<evidence type="ECO:0000259" key="8">
    <source>
        <dbReference type="PROSITE" id="PS50109"/>
    </source>
</evidence>
<dbReference type="InterPro" id="IPR005467">
    <property type="entry name" value="His_kinase_dom"/>
</dbReference>
<dbReference type="Gene3D" id="3.30.450.20">
    <property type="entry name" value="PAS domain"/>
    <property type="match status" value="2"/>
</dbReference>
<dbReference type="Gene3D" id="3.30.565.10">
    <property type="entry name" value="Histidine kinase-like ATPase, C-terminal domain"/>
    <property type="match status" value="1"/>
</dbReference>
<name>A0ABV6FPW1_9BACT</name>
<evidence type="ECO:0000256" key="2">
    <source>
        <dbReference type="ARBA" id="ARBA00012438"/>
    </source>
</evidence>
<dbReference type="InterPro" id="IPR000014">
    <property type="entry name" value="PAS"/>
</dbReference>
<dbReference type="InterPro" id="IPR003594">
    <property type="entry name" value="HATPase_dom"/>
</dbReference>
<feature type="domain" description="Response regulatory" evidence="9">
    <location>
        <begin position="840"/>
        <end position="956"/>
    </location>
</feature>
<evidence type="ECO:0000256" key="6">
    <source>
        <dbReference type="PROSITE-ProRule" id="PRU00169"/>
    </source>
</evidence>
<dbReference type="InterPro" id="IPR011006">
    <property type="entry name" value="CheY-like_superfamily"/>
</dbReference>
<keyword evidence="7" id="KW-1133">Transmembrane helix</keyword>
<dbReference type="PROSITE" id="PS50112">
    <property type="entry name" value="PAS"/>
    <property type="match status" value="1"/>
</dbReference>
<dbReference type="SUPFAM" id="SSF52172">
    <property type="entry name" value="CheY-like"/>
    <property type="match status" value="1"/>
</dbReference>
<feature type="transmembrane region" description="Helical" evidence="7">
    <location>
        <begin position="16"/>
        <end position="38"/>
    </location>
</feature>
<dbReference type="PANTHER" id="PTHR43047">
    <property type="entry name" value="TWO-COMPONENT HISTIDINE PROTEIN KINASE"/>
    <property type="match status" value="1"/>
</dbReference>
<evidence type="ECO:0000256" key="5">
    <source>
        <dbReference type="ARBA" id="ARBA00022777"/>
    </source>
</evidence>